<feature type="domain" description="Formyl transferase C-terminal" evidence="7">
    <location>
        <begin position="202"/>
        <end position="308"/>
    </location>
</feature>
<evidence type="ECO:0000256" key="4">
    <source>
        <dbReference type="ARBA" id="ARBA00022917"/>
    </source>
</evidence>
<evidence type="ECO:0000256" key="3">
    <source>
        <dbReference type="ARBA" id="ARBA00022679"/>
    </source>
</evidence>
<feature type="binding site" evidence="5">
    <location>
        <begin position="106"/>
        <end position="109"/>
    </location>
    <ligand>
        <name>(6S)-5,6,7,8-tetrahydrofolate</name>
        <dbReference type="ChEBI" id="CHEBI:57453"/>
    </ligand>
</feature>
<evidence type="ECO:0000313" key="9">
    <source>
        <dbReference type="Proteomes" id="UP000230251"/>
    </source>
</evidence>
<keyword evidence="4 5" id="KW-0648">Protein biosynthesis</keyword>
<dbReference type="HAMAP" id="MF_00182">
    <property type="entry name" value="Formyl_trans"/>
    <property type="match status" value="1"/>
</dbReference>
<evidence type="ECO:0000259" key="6">
    <source>
        <dbReference type="Pfam" id="PF00551"/>
    </source>
</evidence>
<evidence type="ECO:0000256" key="5">
    <source>
        <dbReference type="HAMAP-Rule" id="MF_00182"/>
    </source>
</evidence>
<dbReference type="PANTHER" id="PTHR11138:SF5">
    <property type="entry name" value="METHIONYL-TRNA FORMYLTRANSFERASE, MITOCHONDRIAL"/>
    <property type="match status" value="1"/>
</dbReference>
<comment type="catalytic activity">
    <reaction evidence="5">
        <text>L-methionyl-tRNA(fMet) + (6R)-10-formyltetrahydrofolate = N-formyl-L-methionyl-tRNA(fMet) + (6S)-5,6,7,8-tetrahydrofolate + H(+)</text>
        <dbReference type="Rhea" id="RHEA:24380"/>
        <dbReference type="Rhea" id="RHEA-COMP:9952"/>
        <dbReference type="Rhea" id="RHEA-COMP:9953"/>
        <dbReference type="ChEBI" id="CHEBI:15378"/>
        <dbReference type="ChEBI" id="CHEBI:57453"/>
        <dbReference type="ChEBI" id="CHEBI:78530"/>
        <dbReference type="ChEBI" id="CHEBI:78844"/>
        <dbReference type="ChEBI" id="CHEBI:195366"/>
        <dbReference type="EC" id="2.1.2.9"/>
    </reaction>
</comment>
<dbReference type="Proteomes" id="UP000230251">
    <property type="component" value="Unassembled WGS sequence"/>
</dbReference>
<organism evidence="8 9">
    <name type="scientific">Candidatus Uhrbacteria bacterium CG_4_9_14_0_2_um_filter_41_50</name>
    <dbReference type="NCBI Taxonomy" id="1975031"/>
    <lineage>
        <taxon>Bacteria</taxon>
        <taxon>Candidatus Uhriibacteriota</taxon>
    </lineage>
</organism>
<dbReference type="CDD" id="cd08704">
    <property type="entry name" value="Met_tRNA_FMT_C"/>
    <property type="match status" value="1"/>
</dbReference>
<dbReference type="InterPro" id="IPR036477">
    <property type="entry name" value="Formyl_transf_N_sf"/>
</dbReference>
<dbReference type="GO" id="GO:0004479">
    <property type="term" value="F:methionyl-tRNA formyltransferase activity"/>
    <property type="evidence" value="ECO:0007669"/>
    <property type="project" value="UniProtKB-UniRule"/>
</dbReference>
<dbReference type="InterPro" id="IPR044135">
    <property type="entry name" value="Met-tRNA-FMT_C"/>
</dbReference>
<gene>
    <name evidence="5" type="primary">fmt</name>
    <name evidence="8" type="ORF">CO057_01030</name>
</gene>
<dbReference type="CDD" id="cd08646">
    <property type="entry name" value="FMT_core_Met-tRNA-FMT_N"/>
    <property type="match status" value="1"/>
</dbReference>
<dbReference type="GO" id="GO:0005829">
    <property type="term" value="C:cytosol"/>
    <property type="evidence" value="ECO:0007669"/>
    <property type="project" value="TreeGrafter"/>
</dbReference>
<dbReference type="NCBIfam" id="TIGR00460">
    <property type="entry name" value="fmt"/>
    <property type="match status" value="1"/>
</dbReference>
<dbReference type="InterPro" id="IPR005793">
    <property type="entry name" value="Formyl_trans_C"/>
</dbReference>
<dbReference type="PANTHER" id="PTHR11138">
    <property type="entry name" value="METHIONYL-TRNA FORMYLTRANSFERASE"/>
    <property type="match status" value="1"/>
</dbReference>
<evidence type="ECO:0000256" key="1">
    <source>
        <dbReference type="ARBA" id="ARBA00010699"/>
    </source>
</evidence>
<dbReference type="Pfam" id="PF02911">
    <property type="entry name" value="Formyl_trans_C"/>
    <property type="match status" value="1"/>
</dbReference>
<feature type="domain" description="Formyl transferase N-terminal" evidence="6">
    <location>
        <begin position="3"/>
        <end position="175"/>
    </location>
</feature>
<dbReference type="Pfam" id="PF00551">
    <property type="entry name" value="Formyl_trans_N"/>
    <property type="match status" value="1"/>
</dbReference>
<dbReference type="EC" id="2.1.2.9" evidence="2 5"/>
<dbReference type="AlphaFoldDB" id="A0A2M8EQ25"/>
<dbReference type="InterPro" id="IPR011034">
    <property type="entry name" value="Formyl_transferase-like_C_sf"/>
</dbReference>
<accession>A0A2M8EQ25</accession>
<comment type="caution">
    <text evidence="8">The sequence shown here is derived from an EMBL/GenBank/DDBJ whole genome shotgun (WGS) entry which is preliminary data.</text>
</comment>
<name>A0A2M8EQ25_9BACT</name>
<dbReference type="InterPro" id="IPR005794">
    <property type="entry name" value="Fmt"/>
</dbReference>
<protein>
    <recommendedName>
        <fullName evidence="2 5">Methionyl-tRNA formyltransferase</fullName>
        <ecNumber evidence="2 5">2.1.2.9</ecNumber>
    </recommendedName>
</protein>
<evidence type="ECO:0000259" key="7">
    <source>
        <dbReference type="Pfam" id="PF02911"/>
    </source>
</evidence>
<comment type="similarity">
    <text evidence="1 5">Belongs to the Fmt family.</text>
</comment>
<comment type="function">
    <text evidence="5">Attaches a formyl group to the free amino group of methionyl-tRNA(fMet). The formyl group appears to play a dual role in the initiator identity of N-formylmethionyl-tRNA by promoting its recognition by IF2 and preventing the misappropriation of this tRNA by the elongation apparatus.</text>
</comment>
<evidence type="ECO:0000313" key="8">
    <source>
        <dbReference type="EMBL" id="PJC24801.1"/>
    </source>
</evidence>
<dbReference type="Gene3D" id="3.40.50.12230">
    <property type="match status" value="1"/>
</dbReference>
<dbReference type="SUPFAM" id="SSF53328">
    <property type="entry name" value="Formyltransferase"/>
    <property type="match status" value="1"/>
</dbReference>
<keyword evidence="3 5" id="KW-0808">Transferase</keyword>
<dbReference type="SUPFAM" id="SSF50486">
    <property type="entry name" value="FMT C-terminal domain-like"/>
    <property type="match status" value="1"/>
</dbReference>
<proteinExistence type="inferred from homology"/>
<evidence type="ECO:0000256" key="2">
    <source>
        <dbReference type="ARBA" id="ARBA00012261"/>
    </source>
</evidence>
<sequence>MIKIAFFGTPEFAKNFLARLYADAQISVCAVVCQPDKPVGRKQELEAPATKIFALENKIPVFQPANLKSDIKMPAVDLFVVVAYGKIIPQSILDIPKHGTINVHPSLLPKYRGPSPIQSAIANQDLETGVSIMLLDKEMDHGPILKQITITIDDNETPETLRAKIVDVGAPLLISSIKSFLAGDLKPTEQDHSKATICKLLTRDGGIIDWNESAEQIDAKIRAFTPWPGTSTKWDNKILKIHRASVESRPSAGPDDLGDRTGFTLRQGKVKIIDNKLFIGTASTALEILELQLEGKQKMNAKTFINGFSNINGTNLS</sequence>
<dbReference type="InterPro" id="IPR002376">
    <property type="entry name" value="Formyl_transf_N"/>
</dbReference>
<dbReference type="EMBL" id="PFSI01000018">
    <property type="protein sequence ID" value="PJC24801.1"/>
    <property type="molecule type" value="Genomic_DNA"/>
</dbReference>
<dbReference type="InterPro" id="IPR041711">
    <property type="entry name" value="Met-tRNA-FMT_N"/>
</dbReference>
<reference evidence="9" key="1">
    <citation type="submission" date="2017-09" db="EMBL/GenBank/DDBJ databases">
        <title>Depth-based differentiation of microbial function through sediment-hosted aquifers and enrichment of novel symbionts in the deep terrestrial subsurface.</title>
        <authorList>
            <person name="Probst A.J."/>
            <person name="Ladd B."/>
            <person name="Jarett J.K."/>
            <person name="Geller-Mcgrath D.E."/>
            <person name="Sieber C.M.K."/>
            <person name="Emerson J.B."/>
            <person name="Anantharaman K."/>
            <person name="Thomas B.C."/>
            <person name="Malmstrom R."/>
            <person name="Stieglmeier M."/>
            <person name="Klingl A."/>
            <person name="Woyke T."/>
            <person name="Ryan C.M."/>
            <person name="Banfield J.F."/>
        </authorList>
    </citation>
    <scope>NUCLEOTIDE SEQUENCE [LARGE SCALE GENOMIC DNA]</scope>
</reference>